<sequence>MNTDLTPISTLEQIRPRLTQLTYSLAKLENQLLSLSPSTPKSELTPIQNQLNVALQQLDSFARAIAANSEVLDTTTVFPNADFDTNTNLLPNLLRKKLTPEVESWISSASLVDFQNWDIPLHQLLEFTDSQLNTTIFTGYLTQEEIDRGETQPIFNNNNNNNDDGDPNSSTTDESNINLVTRFIYQGLDA</sequence>
<keyword evidence="1" id="KW-0010">Activator</keyword>
<dbReference type="GO" id="GO:0003712">
    <property type="term" value="F:transcription coregulator activity"/>
    <property type="evidence" value="ECO:0007669"/>
    <property type="project" value="InterPro"/>
</dbReference>
<feature type="region of interest" description="Disordered" evidence="2">
    <location>
        <begin position="151"/>
        <end position="174"/>
    </location>
</feature>
<comment type="similarity">
    <text evidence="1">Belongs to the Mediator complex subunit 8 family.</text>
</comment>
<keyword evidence="1" id="KW-0539">Nucleus</keyword>
<keyword evidence="1" id="KW-0805">Transcription regulation</keyword>
<keyword evidence="4" id="KW-1185">Reference proteome</keyword>
<evidence type="ECO:0000256" key="1">
    <source>
        <dbReference type="RuleBase" id="RU364144"/>
    </source>
</evidence>
<evidence type="ECO:0000313" key="4">
    <source>
        <dbReference type="Proteomes" id="UP000307173"/>
    </source>
</evidence>
<proteinExistence type="inferred from homology"/>
<dbReference type="Gene3D" id="6.10.250.2610">
    <property type="match status" value="1"/>
</dbReference>
<dbReference type="InterPro" id="IPR019364">
    <property type="entry name" value="Mediatior_Med8_fun/met"/>
</dbReference>
<comment type="function">
    <text evidence="1">Component of the Mediator complex, a coactivator involved in the regulated transcription of nearly all RNA polymerase II-dependent genes. Mediator functions as a bridge to convey information from gene-specific regulatory proteins to the basal RNA polymerase II transcription machinery. Mediator is recruited to promoters by direct interactions with regulatory proteins and serves as a scaffold for the assembly of a functional preinitiation complex with RNA polymerase II and the general transcription factors.</text>
</comment>
<gene>
    <name evidence="1" type="primary">MED8</name>
    <name evidence="3" type="ORF">CANINC_004763</name>
</gene>
<name>A0A4T0WVD8_9ASCO</name>
<comment type="subcellular location">
    <subcellularLocation>
        <location evidence="1">Nucleus</location>
    </subcellularLocation>
</comment>
<evidence type="ECO:0000256" key="2">
    <source>
        <dbReference type="SAM" id="MobiDB-lite"/>
    </source>
</evidence>
<dbReference type="Gene3D" id="1.20.58.1710">
    <property type="match status" value="1"/>
</dbReference>
<dbReference type="Proteomes" id="UP000307173">
    <property type="component" value="Unassembled WGS sequence"/>
</dbReference>
<accession>A0A4T0WVD8</accession>
<organism evidence="3 4">
    <name type="scientific">Pichia inconspicua</name>
    <dbReference type="NCBI Taxonomy" id="52247"/>
    <lineage>
        <taxon>Eukaryota</taxon>
        <taxon>Fungi</taxon>
        <taxon>Dikarya</taxon>
        <taxon>Ascomycota</taxon>
        <taxon>Saccharomycotina</taxon>
        <taxon>Pichiomycetes</taxon>
        <taxon>Pichiales</taxon>
        <taxon>Pichiaceae</taxon>
        <taxon>Pichia</taxon>
    </lineage>
</organism>
<dbReference type="GO" id="GO:0016592">
    <property type="term" value="C:mediator complex"/>
    <property type="evidence" value="ECO:0007669"/>
    <property type="project" value="InterPro"/>
</dbReference>
<dbReference type="Pfam" id="PF10232">
    <property type="entry name" value="Med8"/>
    <property type="match status" value="1"/>
</dbReference>
<dbReference type="OrthoDB" id="5329317at2759"/>
<reference evidence="3 4" key="1">
    <citation type="journal article" date="2019" name="Front. Genet.">
        <title>Whole-Genome Sequencing of the Opportunistic Yeast Pathogen Candida inconspicua Uncovers Its Hybrid Origin.</title>
        <authorList>
            <person name="Mixao V."/>
            <person name="Hansen A.P."/>
            <person name="Saus E."/>
            <person name="Boekhout T."/>
            <person name="Lass-Florl C."/>
            <person name="Gabaldon T."/>
        </authorList>
    </citation>
    <scope>NUCLEOTIDE SEQUENCE [LARGE SCALE GENOMIC DNA]</scope>
    <source>
        <strain evidence="3 4">CBS 180</strain>
    </source>
</reference>
<dbReference type="GO" id="GO:0006357">
    <property type="term" value="P:regulation of transcription by RNA polymerase II"/>
    <property type="evidence" value="ECO:0007669"/>
    <property type="project" value="InterPro"/>
</dbReference>
<dbReference type="EMBL" id="SELW01000658">
    <property type="protein sequence ID" value="TID14475.1"/>
    <property type="molecule type" value="Genomic_DNA"/>
</dbReference>
<comment type="caution">
    <text evidence="3">The sequence shown here is derived from an EMBL/GenBank/DDBJ whole genome shotgun (WGS) entry which is preliminary data.</text>
</comment>
<evidence type="ECO:0000313" key="3">
    <source>
        <dbReference type="EMBL" id="TID14475.1"/>
    </source>
</evidence>
<keyword evidence="1" id="KW-0804">Transcription</keyword>
<protein>
    <recommendedName>
        <fullName evidence="1">Mediator of RNA polymerase II transcription subunit 8</fullName>
    </recommendedName>
    <alternativeName>
        <fullName evidence="1">Mediator complex subunit 8</fullName>
    </alternativeName>
</protein>
<comment type="subunit">
    <text evidence="1">Component of the Mediator complex.</text>
</comment>
<dbReference type="AlphaFoldDB" id="A0A4T0WVD8"/>
<dbReference type="STRING" id="52247.A0A4T0WVD8"/>